<dbReference type="PANTHER" id="PTHR30451:SF20">
    <property type="entry name" value="FIMBRIAE USHER"/>
    <property type="match status" value="1"/>
</dbReference>
<sequence length="74" mass="7927">VSPCSFVINDLYPTVYGGNLDVTIEEADGSQQNFSIPYASVSQLLRPGSQRYSLSLGKLRSDSVSSDPNLAEAT</sequence>
<keyword evidence="2" id="KW-1185">Reference proteome</keyword>
<proteinExistence type="predicted"/>
<dbReference type="GO" id="GO:0009279">
    <property type="term" value="C:cell outer membrane"/>
    <property type="evidence" value="ECO:0007669"/>
    <property type="project" value="TreeGrafter"/>
</dbReference>
<dbReference type="GO" id="GO:0009297">
    <property type="term" value="P:pilus assembly"/>
    <property type="evidence" value="ECO:0007669"/>
    <property type="project" value="InterPro"/>
</dbReference>
<dbReference type="GO" id="GO:0015473">
    <property type="term" value="F:fimbrial usher porin activity"/>
    <property type="evidence" value="ECO:0007669"/>
    <property type="project" value="InterPro"/>
</dbReference>
<dbReference type="PANTHER" id="PTHR30451">
    <property type="entry name" value="OUTER MEMBRANE USHER PROTEIN"/>
    <property type="match status" value="1"/>
</dbReference>
<dbReference type="EMBL" id="WHIY01000306">
    <property type="protein sequence ID" value="MPQ55015.1"/>
    <property type="molecule type" value="Genomic_DNA"/>
</dbReference>
<gene>
    <name evidence="1" type="ORF">GBB84_29750</name>
</gene>
<reference evidence="1 2" key="1">
    <citation type="submission" date="2019-10" db="EMBL/GenBank/DDBJ databases">
        <title>Characterization of a new Citrobacter species.</title>
        <authorList>
            <person name="Goncalves Ribeiro T."/>
            <person name="Izdebski R."/>
            <person name="Urbanowicz P."/>
            <person name="Carmeli Y."/>
            <person name="Gniadkowski M."/>
            <person name="Peixe L."/>
        </authorList>
    </citation>
    <scope>NUCLEOTIDE SEQUENCE [LARGE SCALE GENOMIC DNA]</scope>
    <source>
        <strain evidence="1 2">NMI7905_11</strain>
    </source>
</reference>
<dbReference type="Gene3D" id="2.60.40.3110">
    <property type="match status" value="1"/>
</dbReference>
<accession>A0A6L5EKA9</accession>
<evidence type="ECO:0000313" key="2">
    <source>
        <dbReference type="Proteomes" id="UP000475079"/>
    </source>
</evidence>
<dbReference type="Proteomes" id="UP000475079">
    <property type="component" value="Unassembled WGS sequence"/>
</dbReference>
<protein>
    <submittedName>
        <fullName evidence="1">Fimbria/pilus outer membrane usher protein</fullName>
    </submittedName>
</protein>
<evidence type="ECO:0000313" key="1">
    <source>
        <dbReference type="EMBL" id="MPQ55015.1"/>
    </source>
</evidence>
<name>A0A6L5EKA9_9ENTR</name>
<dbReference type="AlphaFoldDB" id="A0A6L5EKA9"/>
<comment type="caution">
    <text evidence="1">The sequence shown here is derived from an EMBL/GenBank/DDBJ whole genome shotgun (WGS) entry which is preliminary data.</text>
</comment>
<dbReference type="Pfam" id="PF00577">
    <property type="entry name" value="Usher"/>
    <property type="match status" value="1"/>
</dbReference>
<dbReference type="InterPro" id="IPR000015">
    <property type="entry name" value="Fimb_usher"/>
</dbReference>
<organism evidence="1 2">
    <name type="scientific">Citrobacter telavivensis</name>
    <dbReference type="NCBI Taxonomy" id="2653932"/>
    <lineage>
        <taxon>Bacteria</taxon>
        <taxon>Pseudomonadati</taxon>
        <taxon>Pseudomonadota</taxon>
        <taxon>Gammaproteobacteria</taxon>
        <taxon>Enterobacterales</taxon>
        <taxon>Enterobacteriaceae</taxon>
        <taxon>Citrobacter</taxon>
    </lineage>
</organism>
<feature type="non-terminal residue" evidence="1">
    <location>
        <position position="1"/>
    </location>
</feature>